<evidence type="ECO:0000313" key="5">
    <source>
        <dbReference type="EMBL" id="KAK0549889.1"/>
    </source>
</evidence>
<feature type="binding site" description="axial binding residue" evidence="3">
    <location>
        <position position="532"/>
    </location>
    <ligand>
        <name>heme</name>
        <dbReference type="ChEBI" id="CHEBI:30413"/>
    </ligand>
    <ligandPart>
        <name>Fe</name>
        <dbReference type="ChEBI" id="CHEBI:18248"/>
    </ligandPart>
</feature>
<keyword evidence="2" id="KW-0560">Oxidoreductase</keyword>
<dbReference type="Proteomes" id="UP001176517">
    <property type="component" value="Unassembled WGS sequence"/>
</dbReference>
<dbReference type="InterPro" id="IPR002401">
    <property type="entry name" value="Cyt_P450_E_grp-I"/>
</dbReference>
<comment type="caution">
    <text evidence="5">The sequence shown here is derived from an EMBL/GenBank/DDBJ whole genome shotgun (WGS) entry which is preliminary data.</text>
</comment>
<dbReference type="GO" id="GO:0020037">
    <property type="term" value="F:heme binding"/>
    <property type="evidence" value="ECO:0007669"/>
    <property type="project" value="InterPro"/>
</dbReference>
<keyword evidence="3" id="KW-0349">Heme</keyword>
<comment type="similarity">
    <text evidence="1">Belongs to the cytochrome P450 family.</text>
</comment>
<keyword evidence="3" id="KW-0408">Iron</keyword>
<evidence type="ECO:0000256" key="3">
    <source>
        <dbReference type="PIRSR" id="PIRSR602401-1"/>
    </source>
</evidence>
<keyword evidence="6" id="KW-1185">Reference proteome</keyword>
<keyword evidence="3" id="KW-0479">Metal-binding</keyword>
<protein>
    <recommendedName>
        <fullName evidence="7">Cytochrome P450</fullName>
    </recommendedName>
</protein>
<evidence type="ECO:0000256" key="4">
    <source>
        <dbReference type="SAM" id="Phobius"/>
    </source>
</evidence>
<organism evidence="5 6">
    <name type="scientific">Tilletia horrida</name>
    <dbReference type="NCBI Taxonomy" id="155126"/>
    <lineage>
        <taxon>Eukaryota</taxon>
        <taxon>Fungi</taxon>
        <taxon>Dikarya</taxon>
        <taxon>Basidiomycota</taxon>
        <taxon>Ustilaginomycotina</taxon>
        <taxon>Exobasidiomycetes</taxon>
        <taxon>Tilletiales</taxon>
        <taxon>Tilletiaceae</taxon>
        <taxon>Tilletia</taxon>
    </lineage>
</organism>
<evidence type="ECO:0000313" key="6">
    <source>
        <dbReference type="Proteomes" id="UP001176517"/>
    </source>
</evidence>
<dbReference type="GO" id="GO:0004497">
    <property type="term" value="F:monooxygenase activity"/>
    <property type="evidence" value="ECO:0007669"/>
    <property type="project" value="InterPro"/>
</dbReference>
<dbReference type="InterPro" id="IPR036396">
    <property type="entry name" value="Cyt_P450_sf"/>
</dbReference>
<name>A0AAN6GP74_9BASI</name>
<dbReference type="GO" id="GO:0016705">
    <property type="term" value="F:oxidoreductase activity, acting on paired donors, with incorporation or reduction of molecular oxygen"/>
    <property type="evidence" value="ECO:0007669"/>
    <property type="project" value="InterPro"/>
</dbReference>
<evidence type="ECO:0008006" key="7">
    <source>
        <dbReference type="Google" id="ProtNLM"/>
    </source>
</evidence>
<dbReference type="InterPro" id="IPR050121">
    <property type="entry name" value="Cytochrome_P450_monoxygenase"/>
</dbReference>
<dbReference type="EMBL" id="JAPDMZ010000103">
    <property type="protein sequence ID" value="KAK0549889.1"/>
    <property type="molecule type" value="Genomic_DNA"/>
</dbReference>
<evidence type="ECO:0000256" key="1">
    <source>
        <dbReference type="ARBA" id="ARBA00010617"/>
    </source>
</evidence>
<dbReference type="PRINTS" id="PR00385">
    <property type="entry name" value="P450"/>
</dbReference>
<dbReference type="GO" id="GO:0005506">
    <property type="term" value="F:iron ion binding"/>
    <property type="evidence" value="ECO:0007669"/>
    <property type="project" value="InterPro"/>
</dbReference>
<comment type="cofactor">
    <cofactor evidence="3">
        <name>heme</name>
        <dbReference type="ChEBI" id="CHEBI:30413"/>
    </cofactor>
</comment>
<gene>
    <name evidence="5" type="ORF">OC846_003890</name>
</gene>
<dbReference type="Gene3D" id="1.10.630.10">
    <property type="entry name" value="Cytochrome P450"/>
    <property type="match status" value="1"/>
</dbReference>
<reference evidence="5" key="1">
    <citation type="journal article" date="2023" name="PhytoFront">
        <title>Draft Genome Resources of Seven Strains of Tilletia horrida, Causal Agent of Kernel Smut of Rice.</title>
        <authorList>
            <person name="Khanal S."/>
            <person name="Antony Babu S."/>
            <person name="Zhou X.G."/>
        </authorList>
    </citation>
    <scope>NUCLEOTIDE SEQUENCE</scope>
    <source>
        <strain evidence="5">TX6</strain>
    </source>
</reference>
<feature type="transmembrane region" description="Helical" evidence="4">
    <location>
        <begin position="20"/>
        <end position="41"/>
    </location>
</feature>
<dbReference type="PRINTS" id="PR00463">
    <property type="entry name" value="EP450I"/>
</dbReference>
<keyword evidence="4" id="KW-1133">Transmembrane helix</keyword>
<dbReference type="PANTHER" id="PTHR24305:SF166">
    <property type="entry name" value="CYTOCHROME P450 12A4, MITOCHONDRIAL-RELATED"/>
    <property type="match status" value="1"/>
</dbReference>
<keyword evidence="4" id="KW-0812">Transmembrane</keyword>
<dbReference type="InterPro" id="IPR001128">
    <property type="entry name" value="Cyt_P450"/>
</dbReference>
<proteinExistence type="inferred from homology"/>
<dbReference type="PANTHER" id="PTHR24305">
    <property type="entry name" value="CYTOCHROME P450"/>
    <property type="match status" value="1"/>
</dbReference>
<dbReference type="AlphaFoldDB" id="A0AAN6GP74"/>
<keyword evidence="4" id="KW-0472">Membrane</keyword>
<dbReference type="SUPFAM" id="SSF48264">
    <property type="entry name" value="Cytochrome P450"/>
    <property type="match status" value="1"/>
</dbReference>
<accession>A0AAN6GP74</accession>
<dbReference type="Pfam" id="PF00067">
    <property type="entry name" value="p450"/>
    <property type="match status" value="1"/>
</dbReference>
<evidence type="ECO:0000256" key="2">
    <source>
        <dbReference type="ARBA" id="ARBA00023002"/>
    </source>
</evidence>
<sequence length="598" mass="67168">MERTHWSTATLDGPEMISTFKVLVLVVVAFFVLRPIVRFVARPYTAVSKTLKVVPITNFFWGSWPSHAELRGEIDIYIERTIKEYGPIYGLTLFGRRPAVVVGDHRGMNRILLQTPYDRVPLISKAVRRHVGAGLLAMEGQDHRRQRKVAFPSFTASAIQNMTPIFHEKAEIWIARLRQQVASDTTAETQIYGFKLNMAKEFFSFALDVIGLAGFDYEFNSLAGLETSPLERAFSECLHLLTTGTVYSALRTLLSEPMEWIGRKLGVREQLELDSHKKLVDGISAELVQRAKSEDASGKKDLLTLMGAYNLDSDAILGGDKSGHQTDLTSTCTVRANTSEDLKESQRLSDEELAQMVPVFLFAGHETTATALCWAMLALSDPANGPSVQQRLRKELSANPSWRDNPVNLDALPYLDAFCRETMRFYSPVRHLFRRAPWDDVIPLSKPYQRRDGSWSTELHVKKGTQVIIPITYLNRDESFWGPDGNVFKAERWLPDGHEFKEPNDDYMDPSVKELRGVWSNLASFGAGPQQCIGVRMAVGEFKVAIAHLVNSFEVLPPNLPNEPPVDIIGIAELVVHPKIEGRRHEGTAMPVRLKALP</sequence>